<name>A0A2I0BFX0_9ASPA</name>
<evidence type="ECO:0000313" key="2">
    <source>
        <dbReference type="Proteomes" id="UP000236161"/>
    </source>
</evidence>
<dbReference type="EMBL" id="KZ451885">
    <property type="protein sequence ID" value="PKA66703.1"/>
    <property type="molecule type" value="Genomic_DNA"/>
</dbReference>
<dbReference type="AlphaFoldDB" id="A0A2I0BFX0"/>
<dbReference type="PANTHER" id="PTHR36707">
    <property type="entry name" value="T20M3.17 PROTEIN"/>
    <property type="match status" value="1"/>
</dbReference>
<protein>
    <submittedName>
        <fullName evidence="1">Uncharacterized protein</fullName>
    </submittedName>
</protein>
<dbReference type="PANTHER" id="PTHR36707:SF1">
    <property type="entry name" value="T20M3.17 PROTEIN"/>
    <property type="match status" value="1"/>
</dbReference>
<keyword evidence="2" id="KW-1185">Reference proteome</keyword>
<reference evidence="1 2" key="1">
    <citation type="journal article" date="2017" name="Nature">
        <title>The Apostasia genome and the evolution of orchids.</title>
        <authorList>
            <person name="Zhang G.Q."/>
            <person name="Liu K.W."/>
            <person name="Li Z."/>
            <person name="Lohaus R."/>
            <person name="Hsiao Y.Y."/>
            <person name="Niu S.C."/>
            <person name="Wang J.Y."/>
            <person name="Lin Y.C."/>
            <person name="Xu Q."/>
            <person name="Chen L.J."/>
            <person name="Yoshida K."/>
            <person name="Fujiwara S."/>
            <person name="Wang Z.W."/>
            <person name="Zhang Y.Q."/>
            <person name="Mitsuda N."/>
            <person name="Wang M."/>
            <person name="Liu G.H."/>
            <person name="Pecoraro L."/>
            <person name="Huang H.X."/>
            <person name="Xiao X.J."/>
            <person name="Lin M."/>
            <person name="Wu X.Y."/>
            <person name="Wu W.L."/>
            <person name="Chen Y.Y."/>
            <person name="Chang S.B."/>
            <person name="Sakamoto S."/>
            <person name="Ohme-Takagi M."/>
            <person name="Yagi M."/>
            <person name="Zeng S.J."/>
            <person name="Shen C.Y."/>
            <person name="Yeh C.M."/>
            <person name="Luo Y.B."/>
            <person name="Tsai W.C."/>
            <person name="Van de Peer Y."/>
            <person name="Liu Z.J."/>
        </authorList>
    </citation>
    <scope>NUCLEOTIDE SEQUENCE [LARGE SCALE GENOMIC DNA]</scope>
    <source>
        <strain evidence="2">cv. Shenzhen</strain>
        <tissue evidence="1">Stem</tissue>
    </source>
</reference>
<dbReference type="OrthoDB" id="773993at2759"/>
<dbReference type="Proteomes" id="UP000236161">
    <property type="component" value="Unassembled WGS sequence"/>
</dbReference>
<gene>
    <name evidence="1" type="ORF">AXF42_Ash003358</name>
</gene>
<sequence>MLAGDVDGVEMYKVRVFSDVSGDECCQSDSSKEASLSGRSCTSLSSLGDIQELDRIGIWVSSLDLKLEDSELILPKYWVDLSMFDFPSPSYSSSKYIRSESSFCSSSSVSYFDQTESSSSSSTDLENDEPLFWPYSSDQKPFKLSEFGKNFLCISPRKDVWNVENKGLNDAKSFEVRISQKIELSPAPMKSASNHKTIVRCNNSRRPSRLSISSLSEIEELLRKPLLQFEVCHLLDNLVHGVTIEMMVRLDEFDGHEGLNSCMDEHFDLECN</sequence>
<evidence type="ECO:0000313" key="1">
    <source>
        <dbReference type="EMBL" id="PKA66703.1"/>
    </source>
</evidence>
<proteinExistence type="predicted"/>
<accession>A0A2I0BFX0</accession>
<organism evidence="1 2">
    <name type="scientific">Apostasia shenzhenica</name>
    <dbReference type="NCBI Taxonomy" id="1088818"/>
    <lineage>
        <taxon>Eukaryota</taxon>
        <taxon>Viridiplantae</taxon>
        <taxon>Streptophyta</taxon>
        <taxon>Embryophyta</taxon>
        <taxon>Tracheophyta</taxon>
        <taxon>Spermatophyta</taxon>
        <taxon>Magnoliopsida</taxon>
        <taxon>Liliopsida</taxon>
        <taxon>Asparagales</taxon>
        <taxon>Orchidaceae</taxon>
        <taxon>Apostasioideae</taxon>
        <taxon>Apostasia</taxon>
    </lineage>
</organism>